<evidence type="ECO:0000313" key="2">
    <source>
        <dbReference type="EMBL" id="GGN27421.1"/>
    </source>
</evidence>
<sequence length="72" mass="7605">MSGTPTVPTGYSSSTDLIVSYGPAFPWQVFAVACALLFLAFLFRRLPWARWALTGAGALALIVAGVLWAGMA</sequence>
<accession>A0ABQ2IQP2</accession>
<keyword evidence="1" id="KW-0472">Membrane</keyword>
<name>A0ABQ2IQP2_9DEIO</name>
<feature type="transmembrane region" description="Helical" evidence="1">
    <location>
        <begin position="25"/>
        <end position="44"/>
    </location>
</feature>
<keyword evidence="1" id="KW-0812">Transmembrane</keyword>
<organism evidence="2 3">
    <name type="scientific">Deinococcus daejeonensis</name>
    <dbReference type="NCBI Taxonomy" id="1007098"/>
    <lineage>
        <taxon>Bacteria</taxon>
        <taxon>Thermotogati</taxon>
        <taxon>Deinococcota</taxon>
        <taxon>Deinococci</taxon>
        <taxon>Deinococcales</taxon>
        <taxon>Deinococcaceae</taxon>
        <taxon>Deinococcus</taxon>
    </lineage>
</organism>
<evidence type="ECO:0000313" key="3">
    <source>
        <dbReference type="Proteomes" id="UP000645517"/>
    </source>
</evidence>
<dbReference type="RefSeq" id="WP_189052968.1">
    <property type="nucleotide sequence ID" value="NZ_BMOR01000001.1"/>
</dbReference>
<gene>
    <name evidence="2" type="ORF">GCM10010842_00340</name>
</gene>
<keyword evidence="1" id="KW-1133">Transmembrane helix</keyword>
<feature type="transmembrane region" description="Helical" evidence="1">
    <location>
        <begin position="51"/>
        <end position="71"/>
    </location>
</feature>
<evidence type="ECO:0000256" key="1">
    <source>
        <dbReference type="SAM" id="Phobius"/>
    </source>
</evidence>
<comment type="caution">
    <text evidence="2">The sequence shown here is derived from an EMBL/GenBank/DDBJ whole genome shotgun (WGS) entry which is preliminary data.</text>
</comment>
<protein>
    <submittedName>
        <fullName evidence="2">Uncharacterized protein</fullName>
    </submittedName>
</protein>
<reference evidence="3" key="1">
    <citation type="journal article" date="2019" name="Int. J. Syst. Evol. Microbiol.">
        <title>The Global Catalogue of Microorganisms (GCM) 10K type strain sequencing project: providing services to taxonomists for standard genome sequencing and annotation.</title>
        <authorList>
            <consortium name="The Broad Institute Genomics Platform"/>
            <consortium name="The Broad Institute Genome Sequencing Center for Infectious Disease"/>
            <person name="Wu L."/>
            <person name="Ma J."/>
        </authorList>
    </citation>
    <scope>NUCLEOTIDE SEQUENCE [LARGE SCALE GENOMIC DNA]</scope>
    <source>
        <strain evidence="3">JCM 16918</strain>
    </source>
</reference>
<proteinExistence type="predicted"/>
<dbReference type="Proteomes" id="UP000645517">
    <property type="component" value="Unassembled WGS sequence"/>
</dbReference>
<dbReference type="EMBL" id="BMOR01000001">
    <property type="protein sequence ID" value="GGN27421.1"/>
    <property type="molecule type" value="Genomic_DNA"/>
</dbReference>
<keyword evidence="3" id="KW-1185">Reference proteome</keyword>